<proteinExistence type="predicted"/>
<dbReference type="Proteomes" id="UP000559027">
    <property type="component" value="Unassembled WGS sequence"/>
</dbReference>
<evidence type="ECO:0000313" key="2">
    <source>
        <dbReference type="Proteomes" id="UP000559027"/>
    </source>
</evidence>
<sequence>MTNTAMLFPGSRLKNVTLKYGQALAGVGGRLPLNNVTEFDGWGFTSTYGMWILARCPKIVTFKWEVSGWHHDFGDPDESMGLMSESPVVLPALETLIWKGGDVASIMQRFEFPSLQLLDWEGRSPLHNSSHDPNFRKSFSSTPKLRTLKVDFKADMNEMVLPWLPSVENLEVRCLDQEAGMLELLLGRMASTVSNCLLPRLKCMTLLFKTMSLPELNVLINMLEWRRHRWLTQCALLEEFTLRIKGHDITEVWQEHHIDAFKRMVQGGLKLEIWEDKQAPGRLLSL</sequence>
<dbReference type="OrthoDB" id="3108505at2759"/>
<keyword evidence="2" id="KW-1185">Reference proteome</keyword>
<reference evidence="1 2" key="1">
    <citation type="journal article" date="2020" name="ISME J.">
        <title>Uncovering the hidden diversity of litter-decomposition mechanisms in mushroom-forming fungi.</title>
        <authorList>
            <person name="Floudas D."/>
            <person name="Bentzer J."/>
            <person name="Ahren D."/>
            <person name="Johansson T."/>
            <person name="Persson P."/>
            <person name="Tunlid A."/>
        </authorList>
    </citation>
    <scope>NUCLEOTIDE SEQUENCE [LARGE SCALE GENOMIC DNA]</scope>
    <source>
        <strain evidence="1 2">CBS 146.42</strain>
    </source>
</reference>
<name>A0A8H5LLR5_9AGAR</name>
<dbReference type="AlphaFoldDB" id="A0A8H5LLR5"/>
<gene>
    <name evidence="1" type="ORF">D9756_002825</name>
</gene>
<accession>A0A8H5LLR5</accession>
<organism evidence="1 2">
    <name type="scientific">Leucocoprinus leucothites</name>
    <dbReference type="NCBI Taxonomy" id="201217"/>
    <lineage>
        <taxon>Eukaryota</taxon>
        <taxon>Fungi</taxon>
        <taxon>Dikarya</taxon>
        <taxon>Basidiomycota</taxon>
        <taxon>Agaricomycotina</taxon>
        <taxon>Agaricomycetes</taxon>
        <taxon>Agaricomycetidae</taxon>
        <taxon>Agaricales</taxon>
        <taxon>Agaricineae</taxon>
        <taxon>Agaricaceae</taxon>
        <taxon>Leucocoprinus</taxon>
    </lineage>
</organism>
<evidence type="ECO:0000313" key="1">
    <source>
        <dbReference type="EMBL" id="KAF5361911.1"/>
    </source>
</evidence>
<dbReference type="EMBL" id="JAACJO010000002">
    <property type="protein sequence ID" value="KAF5361911.1"/>
    <property type="molecule type" value="Genomic_DNA"/>
</dbReference>
<protein>
    <submittedName>
        <fullName evidence="1">Uncharacterized protein</fullName>
    </submittedName>
</protein>
<comment type="caution">
    <text evidence="1">The sequence shown here is derived from an EMBL/GenBank/DDBJ whole genome shotgun (WGS) entry which is preliminary data.</text>
</comment>